<dbReference type="GO" id="GO:0047911">
    <property type="term" value="F:galacturan 1,4-alpha-galacturonidase activity"/>
    <property type="evidence" value="ECO:0007669"/>
    <property type="project" value="UniProtKB-EC"/>
</dbReference>
<evidence type="ECO:0000256" key="7">
    <source>
        <dbReference type="ARBA" id="ARBA00023316"/>
    </source>
</evidence>
<evidence type="ECO:0000256" key="9">
    <source>
        <dbReference type="RuleBase" id="RU361169"/>
    </source>
</evidence>
<dbReference type="FunFam" id="2.160.20.10:FF:000004">
    <property type="entry name" value="Pectin lyase-like superfamily protein"/>
    <property type="match status" value="1"/>
</dbReference>
<feature type="signal peptide" evidence="11">
    <location>
        <begin position="1"/>
        <end position="25"/>
    </location>
</feature>
<dbReference type="EMBL" id="GHES01009182">
    <property type="protein sequence ID" value="MPA39741.1"/>
    <property type="molecule type" value="Transcribed_RNA"/>
</dbReference>
<dbReference type="InterPro" id="IPR012334">
    <property type="entry name" value="Pectin_lyas_fold"/>
</dbReference>
<dbReference type="GO" id="GO:0005975">
    <property type="term" value="P:carbohydrate metabolic process"/>
    <property type="evidence" value="ECO:0007669"/>
    <property type="project" value="InterPro"/>
</dbReference>
<keyword evidence="5 9" id="KW-0378">Hydrolase</keyword>
<gene>
    <name evidence="12" type="ORF">Din_009182</name>
</gene>
<dbReference type="AlphaFoldDB" id="A0A5B6Z6V0"/>
<keyword evidence="11" id="KW-0732">Signal</keyword>
<dbReference type="EC" id="3.2.1.67" evidence="12"/>
<evidence type="ECO:0000313" key="12">
    <source>
        <dbReference type="EMBL" id="MPA39741.1"/>
    </source>
</evidence>
<organism evidence="12">
    <name type="scientific">Davidia involucrata</name>
    <name type="common">Dove tree</name>
    <dbReference type="NCBI Taxonomy" id="16924"/>
    <lineage>
        <taxon>Eukaryota</taxon>
        <taxon>Viridiplantae</taxon>
        <taxon>Streptophyta</taxon>
        <taxon>Embryophyta</taxon>
        <taxon>Tracheophyta</taxon>
        <taxon>Spermatophyta</taxon>
        <taxon>Magnoliopsida</taxon>
        <taxon>eudicotyledons</taxon>
        <taxon>Gunneridae</taxon>
        <taxon>Pentapetalae</taxon>
        <taxon>asterids</taxon>
        <taxon>Cornales</taxon>
        <taxon>Nyssaceae</taxon>
        <taxon>Davidia</taxon>
    </lineage>
</organism>
<dbReference type="GO" id="GO:0071555">
    <property type="term" value="P:cell wall organization"/>
    <property type="evidence" value="ECO:0007669"/>
    <property type="project" value="UniProtKB-KW"/>
</dbReference>
<comment type="subcellular location">
    <subcellularLocation>
        <location evidence="1">Secreted</location>
        <location evidence="1">Cell wall</location>
    </subcellularLocation>
</comment>
<feature type="compositionally biased region" description="Gly residues" evidence="10">
    <location>
        <begin position="83"/>
        <end position="95"/>
    </location>
</feature>
<sequence length="503" mass="50248">MALSRIEVKVILLLALTLLSCGIEGVRHVLGDVDLGADVGAGIDDGDALGAGSGAGAGAGAAPGGDAGAGAGVDAGADPAPGAGAGPTPGAGAGPSTGAAPAPDTGAAPGAGAGVAPGAGATPDVGASAGAGATVFDVTKYGAKGDGKTDNAMMFIRAWNAACQSTGPAKVVIPEGNFMAGEVFFKGPCKCSGPIIVEVVGTVLGHTDLIQYTAGVWIGFQRIDGGLLLTGKGTFNAQGEASWKYNDRKNNPSSPLLPISLKFQFVKNALVENIKLVNSKGFHMTVTSCNNFTLQGLRITAPDESPNTDGIHISRSDLVNVTDCVIGTGDDCISIGEGSTNIGVSGVTCGPGHGISIGSLGRAQDKDVKGVTVTNCSLTGTTNGARIKTLTNSPQIAVSGVIYEDITMKDVKNPIIIDQHYNSKNSNKASNVKISDVHFKNIRGTSATDVAVSLSCSEAVPCEGVELVDIDLTYSGARAASISSSCSNAKATFTGKQNPSACK</sequence>
<evidence type="ECO:0000256" key="11">
    <source>
        <dbReference type="SAM" id="SignalP"/>
    </source>
</evidence>
<accession>A0A5B6Z6V0</accession>
<feature type="region of interest" description="Disordered" evidence="10">
    <location>
        <begin position="70"/>
        <end position="114"/>
    </location>
</feature>
<feature type="chain" id="PRO_5023126500" evidence="11">
    <location>
        <begin position="26"/>
        <end position="503"/>
    </location>
</feature>
<evidence type="ECO:0000256" key="2">
    <source>
        <dbReference type="ARBA" id="ARBA00008834"/>
    </source>
</evidence>
<dbReference type="PANTHER" id="PTHR31375">
    <property type="match status" value="1"/>
</dbReference>
<comment type="similarity">
    <text evidence="2 9">Belongs to the glycosyl hydrolase 28 family.</text>
</comment>
<evidence type="ECO:0000256" key="6">
    <source>
        <dbReference type="ARBA" id="ARBA00023295"/>
    </source>
</evidence>
<dbReference type="SMART" id="SM00710">
    <property type="entry name" value="PbH1"/>
    <property type="match status" value="6"/>
</dbReference>
<evidence type="ECO:0000256" key="1">
    <source>
        <dbReference type="ARBA" id="ARBA00004191"/>
    </source>
</evidence>
<evidence type="ECO:0000256" key="5">
    <source>
        <dbReference type="ARBA" id="ARBA00022801"/>
    </source>
</evidence>
<feature type="active site" evidence="8">
    <location>
        <position position="353"/>
    </location>
</feature>
<feature type="compositionally biased region" description="Low complexity" evidence="10">
    <location>
        <begin position="96"/>
        <end position="108"/>
    </location>
</feature>
<evidence type="ECO:0000256" key="8">
    <source>
        <dbReference type="PROSITE-ProRule" id="PRU10052"/>
    </source>
</evidence>
<keyword evidence="6 9" id="KW-0326">Glycosidase</keyword>
<keyword evidence="3" id="KW-0134">Cell wall</keyword>
<reference evidence="12" key="1">
    <citation type="submission" date="2019-08" db="EMBL/GenBank/DDBJ databases">
        <title>Reference gene set and small RNA set construction with multiple tissues from Davidia involucrata Baill.</title>
        <authorList>
            <person name="Yang H."/>
            <person name="Zhou C."/>
            <person name="Li G."/>
            <person name="Wang J."/>
            <person name="Gao P."/>
            <person name="Wang M."/>
            <person name="Wang R."/>
            <person name="Zhao Y."/>
        </authorList>
    </citation>
    <scope>NUCLEOTIDE SEQUENCE</scope>
    <source>
        <tissue evidence="12">Mixed with DoveR01_LX</tissue>
    </source>
</reference>
<evidence type="ECO:0000256" key="3">
    <source>
        <dbReference type="ARBA" id="ARBA00022512"/>
    </source>
</evidence>
<dbReference type="SUPFAM" id="SSF51126">
    <property type="entry name" value="Pectin lyase-like"/>
    <property type="match status" value="1"/>
</dbReference>
<keyword evidence="7" id="KW-0961">Cell wall biogenesis/degradation</keyword>
<dbReference type="GO" id="GO:0004650">
    <property type="term" value="F:polygalacturonase activity"/>
    <property type="evidence" value="ECO:0007669"/>
    <property type="project" value="InterPro"/>
</dbReference>
<dbReference type="InterPro" id="IPR006626">
    <property type="entry name" value="PbH1"/>
</dbReference>
<dbReference type="InterPro" id="IPR011050">
    <property type="entry name" value="Pectin_lyase_fold/virulence"/>
</dbReference>
<dbReference type="InterPro" id="IPR000743">
    <property type="entry name" value="Glyco_hydro_28"/>
</dbReference>
<evidence type="ECO:0000256" key="10">
    <source>
        <dbReference type="SAM" id="MobiDB-lite"/>
    </source>
</evidence>
<protein>
    <submittedName>
        <fullName evidence="12">Putative Ole e 13.01 allergen</fullName>
        <ecNumber evidence="12">3.2.1.67</ecNumber>
    </submittedName>
</protein>
<dbReference type="PROSITE" id="PS00502">
    <property type="entry name" value="POLYGALACTURONASE"/>
    <property type="match status" value="1"/>
</dbReference>
<proteinExistence type="inferred from homology"/>
<evidence type="ECO:0000256" key="4">
    <source>
        <dbReference type="ARBA" id="ARBA00022525"/>
    </source>
</evidence>
<keyword evidence="4" id="KW-0964">Secreted</keyword>
<dbReference type="PROSITE" id="PS51257">
    <property type="entry name" value="PROKAR_LIPOPROTEIN"/>
    <property type="match status" value="1"/>
</dbReference>
<dbReference type="Pfam" id="PF00295">
    <property type="entry name" value="Glyco_hydro_28"/>
    <property type="match status" value="1"/>
</dbReference>
<name>A0A5B6Z6V0_DAVIN</name>
<dbReference type="Gene3D" id="2.160.20.10">
    <property type="entry name" value="Single-stranded right-handed beta-helix, Pectin lyase-like"/>
    <property type="match status" value="1"/>
</dbReference>